<dbReference type="Gene3D" id="3.40.50.1010">
    <property type="entry name" value="5'-nuclease"/>
    <property type="match status" value="1"/>
</dbReference>
<dbReference type="Proteomes" id="UP000193498">
    <property type="component" value="Unassembled WGS sequence"/>
</dbReference>
<dbReference type="Pfam" id="PF12247">
    <property type="entry name" value="MKT1_N"/>
    <property type="match status" value="1"/>
</dbReference>
<dbReference type="InterPro" id="IPR006084">
    <property type="entry name" value="XPG/Rad2"/>
</dbReference>
<proteinExistence type="inferred from homology"/>
<evidence type="ECO:0000313" key="7">
    <source>
        <dbReference type="Proteomes" id="UP000193498"/>
    </source>
</evidence>
<dbReference type="PRINTS" id="PR00853">
    <property type="entry name" value="XPGRADSUPER"/>
</dbReference>
<dbReference type="SUPFAM" id="SSF88723">
    <property type="entry name" value="PIN domain-like"/>
    <property type="match status" value="1"/>
</dbReference>
<keyword evidence="7" id="KW-1185">Reference proteome</keyword>
<dbReference type="GO" id="GO:0004518">
    <property type="term" value="F:nuclease activity"/>
    <property type="evidence" value="ECO:0007669"/>
    <property type="project" value="InterPro"/>
</dbReference>
<protein>
    <submittedName>
        <fullName evidence="6">PIN domain-like protein</fullName>
    </submittedName>
</protein>
<feature type="domain" description="Post-transcriptional regulator MKT1 N-terminal" evidence="5">
    <location>
        <begin position="308"/>
        <end position="396"/>
    </location>
</feature>
<dbReference type="EMBL" id="MCFE01000002">
    <property type="protein sequence ID" value="ORY08293.1"/>
    <property type="molecule type" value="Genomic_DNA"/>
</dbReference>
<dbReference type="InParanoid" id="A0A1Y1ZDD1"/>
<feature type="domain" description="XPG N-terminal" evidence="3">
    <location>
        <begin position="7"/>
        <end position="92"/>
    </location>
</feature>
<evidence type="ECO:0000259" key="3">
    <source>
        <dbReference type="Pfam" id="PF00752"/>
    </source>
</evidence>
<dbReference type="STRING" id="1314790.A0A1Y1ZDD1"/>
<name>A0A1Y1ZDD1_9FUNG</name>
<keyword evidence="1" id="KW-0810">Translation regulation</keyword>
<dbReference type="Pfam" id="PF00752">
    <property type="entry name" value="XPG_N"/>
    <property type="match status" value="1"/>
</dbReference>
<dbReference type="InterPro" id="IPR037314">
    <property type="entry name" value="MKT1_H3TH"/>
</dbReference>
<evidence type="ECO:0000259" key="4">
    <source>
        <dbReference type="Pfam" id="PF12246"/>
    </source>
</evidence>
<dbReference type="CDD" id="cd09902">
    <property type="entry name" value="H3TH_MKT1"/>
    <property type="match status" value="1"/>
</dbReference>
<comment type="similarity">
    <text evidence="2">Belongs to the XPG/RAD2 endonuclease family.</text>
</comment>
<dbReference type="OrthoDB" id="17262at2759"/>
<accession>A0A1Y1ZDD1</accession>
<reference evidence="6 7" key="1">
    <citation type="submission" date="2016-07" db="EMBL/GenBank/DDBJ databases">
        <title>Pervasive Adenine N6-methylation of Active Genes in Fungi.</title>
        <authorList>
            <consortium name="DOE Joint Genome Institute"/>
            <person name="Mondo S.J."/>
            <person name="Dannebaum R.O."/>
            <person name="Kuo R.C."/>
            <person name="Labutti K."/>
            <person name="Haridas S."/>
            <person name="Kuo A."/>
            <person name="Salamov A."/>
            <person name="Ahrendt S.R."/>
            <person name="Lipzen A."/>
            <person name="Sullivan W."/>
            <person name="Andreopoulos W.B."/>
            <person name="Clum A."/>
            <person name="Lindquist E."/>
            <person name="Daum C."/>
            <person name="Ramamoorthy G.K."/>
            <person name="Gryganskyi A."/>
            <person name="Culley D."/>
            <person name="Magnuson J.K."/>
            <person name="James T.Y."/>
            <person name="O'Malley M.A."/>
            <person name="Stajich J.E."/>
            <person name="Spatafora J.W."/>
            <person name="Visel A."/>
            <person name="Grigoriev I.V."/>
        </authorList>
    </citation>
    <scope>NUCLEOTIDE SEQUENCE [LARGE SCALE GENOMIC DNA]</scope>
    <source>
        <strain evidence="6 7">CBS 931.73</strain>
    </source>
</reference>
<dbReference type="PANTHER" id="PTHR11081:SF32">
    <property type="entry name" value="POST-TRANSCRIPTIONAL REGULATOR MKT1"/>
    <property type="match status" value="1"/>
</dbReference>
<evidence type="ECO:0000313" key="6">
    <source>
        <dbReference type="EMBL" id="ORY08293.1"/>
    </source>
</evidence>
<dbReference type="Pfam" id="PF12246">
    <property type="entry name" value="MKT1_C"/>
    <property type="match status" value="1"/>
</dbReference>
<organism evidence="6 7">
    <name type="scientific">Basidiobolus meristosporus CBS 931.73</name>
    <dbReference type="NCBI Taxonomy" id="1314790"/>
    <lineage>
        <taxon>Eukaryota</taxon>
        <taxon>Fungi</taxon>
        <taxon>Fungi incertae sedis</taxon>
        <taxon>Zoopagomycota</taxon>
        <taxon>Entomophthoromycotina</taxon>
        <taxon>Basidiobolomycetes</taxon>
        <taxon>Basidiobolales</taxon>
        <taxon>Basidiobolaceae</taxon>
        <taxon>Basidiobolus</taxon>
    </lineage>
</organism>
<feature type="domain" description="Post-transcriptional regulator MKT1 C-terminal" evidence="4">
    <location>
        <begin position="493"/>
        <end position="695"/>
    </location>
</feature>
<dbReference type="InterPro" id="IPR022039">
    <property type="entry name" value="MKT1_C"/>
</dbReference>
<evidence type="ECO:0000256" key="1">
    <source>
        <dbReference type="ARBA" id="ARBA00022845"/>
    </source>
</evidence>
<evidence type="ECO:0000259" key="5">
    <source>
        <dbReference type="Pfam" id="PF12247"/>
    </source>
</evidence>
<dbReference type="AlphaFoldDB" id="A0A1Y1ZDD1"/>
<dbReference type="FunCoup" id="A0A1Y1ZDD1">
    <property type="interactions" value="576"/>
</dbReference>
<dbReference type="GO" id="GO:0003730">
    <property type="term" value="F:mRNA 3'-UTR binding"/>
    <property type="evidence" value="ECO:0007669"/>
    <property type="project" value="TreeGrafter"/>
</dbReference>
<gene>
    <name evidence="6" type="ORF">K493DRAFT_322191</name>
</gene>
<dbReference type="GO" id="GO:0006417">
    <property type="term" value="P:regulation of translation"/>
    <property type="evidence" value="ECO:0007669"/>
    <property type="project" value="UniProtKB-KW"/>
</dbReference>
<dbReference type="InterPro" id="IPR022040">
    <property type="entry name" value="MKT1_N"/>
</dbReference>
<sequence>MPVRHFDIFTAERRLLQHSSLALLKNIRLGIDGTYWLRKLLQSTVREAAPAAMGGVPFGMKAAIERELELFKSHDIQPFFVFNGLSLIRKDKPFSSEDTRPQKRANAWDAYEKGKLDQAMSGWISSGSVFQPDLLNMVFEILHAHNVEFIRAPYSAWPQLVYFEKHSKEFIHAIYGSSELLMYDVDKVVIGMDLEKGNYTWVSKKTILQDLQVNDEQFLDICILAGFEYSSTFPPLQSDMMSFTFKGVIDMIKQYKTGFNAVQGFADHAEVIKTKYVDHYCRIRCAIKYHPILNEEGHVEPLNIENAPTDIHEFMGYRLPDEVYFYLTQCLINPQVINNLQSGVLIELPPLCNGETQEYHQFLSKLLKIRVQSLGLLVEPLHQFYHSRKVVSIFWFEPNTEHPMSHKDLVKASEWSIPQNVIQQAQRAENGQLDLGLALSSLATFTQSHSASTLLKTKDQIVLNILLKLLERRRFVSRGIQLPADGLRLGANQRSEELYLALELIRMDILRAEPYSKTYFGAPTVGTEEEKKHITLICRVAGLLRIQAKAQPWVGNLNRDLLVINGFIKNLSKSLRNLIEMSTLNLFLTNRCTKSRDDYLEIAFSLPFLHDTNTAFSIVTKAFLEKRIQLGGASASEALASLKQTFSSCIDLESDLKTLFSFWDQVFAAVKTLHSEQSLEASRFNEYVNADKWLKGFRL</sequence>
<evidence type="ECO:0000256" key="2">
    <source>
        <dbReference type="ARBA" id="ARBA00024023"/>
    </source>
</evidence>
<dbReference type="InterPro" id="IPR006085">
    <property type="entry name" value="XPG_DNA_repair_N"/>
</dbReference>
<dbReference type="CDD" id="cd09858">
    <property type="entry name" value="PIN_MKT1"/>
    <property type="match status" value="1"/>
</dbReference>
<dbReference type="InterPro" id="IPR029060">
    <property type="entry name" value="PIN-like_dom_sf"/>
</dbReference>
<dbReference type="PANTHER" id="PTHR11081">
    <property type="entry name" value="FLAP ENDONUCLEASE FAMILY MEMBER"/>
    <property type="match status" value="1"/>
</dbReference>
<comment type="caution">
    <text evidence="6">The sequence shown here is derived from an EMBL/GenBank/DDBJ whole genome shotgun (WGS) entry which is preliminary data.</text>
</comment>